<dbReference type="PANTHER" id="PTHR33420:SF10">
    <property type="entry name" value="FIMBRIAE MAJOR SUBUNIT"/>
    <property type="match status" value="1"/>
</dbReference>
<protein>
    <submittedName>
        <fullName evidence="3">Fimbrial adhesion protein</fullName>
    </submittedName>
</protein>
<organism evidence="3 4">
    <name type="scientific">Buttiauxella gaviniae ATCC 51604</name>
    <dbReference type="NCBI Taxonomy" id="1354253"/>
    <lineage>
        <taxon>Bacteria</taxon>
        <taxon>Pseudomonadati</taxon>
        <taxon>Pseudomonadota</taxon>
        <taxon>Gammaproteobacteria</taxon>
        <taxon>Enterobacterales</taxon>
        <taxon>Enterobacteriaceae</taxon>
        <taxon>Buttiauxella</taxon>
    </lineage>
</organism>
<dbReference type="InterPro" id="IPR050263">
    <property type="entry name" value="Bact_Fimbrial_Adh_Pro"/>
</dbReference>
<dbReference type="Proteomes" id="UP000078504">
    <property type="component" value="Unassembled WGS sequence"/>
</dbReference>
<dbReference type="SUPFAM" id="SSF49401">
    <property type="entry name" value="Bacterial adhesins"/>
    <property type="match status" value="1"/>
</dbReference>
<feature type="domain" description="Fimbrial-type adhesion" evidence="2">
    <location>
        <begin position="37"/>
        <end position="191"/>
    </location>
</feature>
<feature type="signal peptide" evidence="1">
    <location>
        <begin position="1"/>
        <end position="21"/>
    </location>
</feature>
<proteinExistence type="predicted"/>
<evidence type="ECO:0000313" key="3">
    <source>
        <dbReference type="EMBL" id="OAT21305.1"/>
    </source>
</evidence>
<evidence type="ECO:0000313" key="4">
    <source>
        <dbReference type="Proteomes" id="UP000078504"/>
    </source>
</evidence>
<dbReference type="RefSeq" id="WP_064514678.1">
    <property type="nucleotide sequence ID" value="NZ_LXEP01000020.1"/>
</dbReference>
<name>A0A1B7I013_9ENTR</name>
<dbReference type="Pfam" id="PF00419">
    <property type="entry name" value="Fimbrial"/>
    <property type="match status" value="1"/>
</dbReference>
<feature type="chain" id="PRO_5008593516" evidence="1">
    <location>
        <begin position="22"/>
        <end position="191"/>
    </location>
</feature>
<dbReference type="Gene3D" id="2.60.40.1090">
    <property type="entry name" value="Fimbrial-type adhesion domain"/>
    <property type="match status" value="1"/>
</dbReference>
<keyword evidence="1" id="KW-0732">Signal</keyword>
<evidence type="ECO:0000259" key="2">
    <source>
        <dbReference type="Pfam" id="PF00419"/>
    </source>
</evidence>
<dbReference type="InterPro" id="IPR000259">
    <property type="entry name" value="Adhesion_dom_fimbrial"/>
</dbReference>
<dbReference type="GO" id="GO:0009289">
    <property type="term" value="C:pilus"/>
    <property type="evidence" value="ECO:0007669"/>
    <property type="project" value="InterPro"/>
</dbReference>
<dbReference type="InterPro" id="IPR008966">
    <property type="entry name" value="Adhesion_dom_sf"/>
</dbReference>
<dbReference type="InterPro" id="IPR036937">
    <property type="entry name" value="Adhesion_dom_fimbrial_sf"/>
</dbReference>
<sequence>MNKVSIIALLTCASFAPVAMAEHQNGSISGDWFSSVHFTGFIFDSSCQISNSDKDKIVKLPAVKHSDVKTGEQKNHAIPFTIRIHGCKTFNNIGPNIALDRNSENTTKDGYLKNTASGPKDIAFLLMNDQKEPLDLKHITYHKPVGQMGYSENDALFYKFHVGYIKLDNTSEKSSTAGPVVAQMHYRITYK</sequence>
<accession>A0A1B7I013</accession>
<dbReference type="PANTHER" id="PTHR33420">
    <property type="entry name" value="FIMBRIAL SUBUNIT ELFA-RELATED"/>
    <property type="match status" value="1"/>
</dbReference>
<comment type="caution">
    <text evidence="3">The sequence shown here is derived from an EMBL/GenBank/DDBJ whole genome shotgun (WGS) entry which is preliminary data.</text>
</comment>
<gene>
    <name evidence="3" type="ORF">M977_02086</name>
</gene>
<dbReference type="AlphaFoldDB" id="A0A1B7I013"/>
<dbReference type="PATRIC" id="fig|1354253.4.peg.2131"/>
<dbReference type="EMBL" id="LXEP01000020">
    <property type="protein sequence ID" value="OAT21305.1"/>
    <property type="molecule type" value="Genomic_DNA"/>
</dbReference>
<evidence type="ECO:0000256" key="1">
    <source>
        <dbReference type="SAM" id="SignalP"/>
    </source>
</evidence>
<dbReference type="GO" id="GO:0043709">
    <property type="term" value="P:cell adhesion involved in single-species biofilm formation"/>
    <property type="evidence" value="ECO:0007669"/>
    <property type="project" value="TreeGrafter"/>
</dbReference>
<reference evidence="3 4" key="1">
    <citation type="submission" date="2016-04" db="EMBL/GenBank/DDBJ databases">
        <title>ATOL: Assembling a taxonomically balanced genome-scale reconstruction of the evolutionary history of the Enterobacteriaceae.</title>
        <authorList>
            <person name="Plunkett G.III."/>
            <person name="Neeno-Eckwall E.C."/>
            <person name="Glasner J.D."/>
            <person name="Perna N.T."/>
        </authorList>
    </citation>
    <scope>NUCLEOTIDE SEQUENCE [LARGE SCALE GENOMIC DNA]</scope>
    <source>
        <strain evidence="3 4">ATCC 51604</strain>
    </source>
</reference>